<comment type="caution">
    <text evidence="2">The sequence shown here is derived from an EMBL/GenBank/DDBJ whole genome shotgun (WGS) entry which is preliminary data.</text>
</comment>
<feature type="transmembrane region" description="Helical" evidence="1">
    <location>
        <begin position="97"/>
        <end position="115"/>
    </location>
</feature>
<dbReference type="Proteomes" id="UP000305675">
    <property type="component" value="Unassembled WGS sequence"/>
</dbReference>
<name>A0A4U1BX84_9GAMM</name>
<feature type="transmembrane region" description="Helical" evidence="1">
    <location>
        <begin position="279"/>
        <end position="301"/>
    </location>
</feature>
<feature type="transmembrane region" description="Helical" evidence="1">
    <location>
        <begin position="27"/>
        <end position="45"/>
    </location>
</feature>
<gene>
    <name evidence="2" type="ORF">FCL42_00880</name>
</gene>
<feature type="transmembrane region" description="Helical" evidence="1">
    <location>
        <begin position="75"/>
        <end position="91"/>
    </location>
</feature>
<dbReference type="EMBL" id="SWCJ01000001">
    <property type="protein sequence ID" value="TKB58335.1"/>
    <property type="molecule type" value="Genomic_DNA"/>
</dbReference>
<dbReference type="Pfam" id="PF05987">
    <property type="entry name" value="DUF898"/>
    <property type="match status" value="1"/>
</dbReference>
<dbReference type="AlphaFoldDB" id="A0A4U1BX84"/>
<keyword evidence="3" id="KW-1185">Reference proteome</keyword>
<feature type="transmembrane region" description="Helical" evidence="1">
    <location>
        <begin position="136"/>
        <end position="160"/>
    </location>
</feature>
<dbReference type="OrthoDB" id="9765721at2"/>
<accession>A0A4U1BX84</accession>
<keyword evidence="1" id="KW-1133">Transmembrane helix</keyword>
<keyword evidence="1" id="KW-0472">Membrane</keyword>
<evidence type="ECO:0000313" key="2">
    <source>
        <dbReference type="EMBL" id="TKB58335.1"/>
    </source>
</evidence>
<feature type="transmembrane region" description="Helical" evidence="1">
    <location>
        <begin position="229"/>
        <end position="259"/>
    </location>
</feature>
<proteinExistence type="predicted"/>
<protein>
    <submittedName>
        <fullName evidence="2">DUF898 domain-containing protein</fullName>
    </submittedName>
</protein>
<organism evidence="2 3">
    <name type="scientific">Ferrimonas aestuarii</name>
    <dbReference type="NCBI Taxonomy" id="2569539"/>
    <lineage>
        <taxon>Bacteria</taxon>
        <taxon>Pseudomonadati</taxon>
        <taxon>Pseudomonadota</taxon>
        <taxon>Gammaproteobacteria</taxon>
        <taxon>Alteromonadales</taxon>
        <taxon>Ferrimonadaceae</taxon>
        <taxon>Ferrimonas</taxon>
    </lineage>
</organism>
<feature type="transmembrane region" description="Helical" evidence="1">
    <location>
        <begin position="192"/>
        <end position="217"/>
    </location>
</feature>
<keyword evidence="1" id="KW-0812">Transmembrane</keyword>
<reference evidence="2 3" key="1">
    <citation type="submission" date="2019-04" db="EMBL/GenBank/DDBJ databases">
        <authorList>
            <person name="Hwang J.C."/>
        </authorList>
    </citation>
    <scope>NUCLEOTIDE SEQUENCE [LARGE SCALE GENOMIC DNA]</scope>
    <source>
        <strain evidence="2 3">IMCC35002</strain>
    </source>
</reference>
<evidence type="ECO:0000313" key="3">
    <source>
        <dbReference type="Proteomes" id="UP000305675"/>
    </source>
</evidence>
<sequence length="350" mass="39326">MENELNQEDKQVTPIEFSGSYFEYFKLWSVNLLLTIITLGIYGPWAKVRNLNYLYGHTKILNQGFRYLAKPMQILKGRILALVLMLLYSIAVQVDPIIAMVSALVLMAVSPWMIVQGLKFSLKMTSYRNVRFSFTGNYIGALLAFVVYPMLSILTLFLAMPLVVKKMDQFIYSNIQLGGQQMDASELKAKRYFIAVLLSGLASIILIFLGISIALGFGGITNPDDTPSLMFLATVYVAMFFSMFIGKALYASLILVHILESIKLPEIFRFRPRIKLGQLLWLNLSNTLLLMGTLGLAYPLIVIRRSKFLYSNIDLELEPKAHTLANTVHGDQSAFADEAANAFDIDLSLT</sequence>
<evidence type="ECO:0000256" key="1">
    <source>
        <dbReference type="SAM" id="Phobius"/>
    </source>
</evidence>
<dbReference type="RefSeq" id="WP_136861483.1">
    <property type="nucleotide sequence ID" value="NZ_SWCJ01000001.1"/>
</dbReference>
<dbReference type="InterPro" id="IPR010295">
    <property type="entry name" value="DUF898"/>
</dbReference>